<gene>
    <name evidence="2" type="ORF">PYM288_LOCUS795</name>
</gene>
<reference evidence="2" key="1">
    <citation type="submission" date="2021-02" db="EMBL/GenBank/DDBJ databases">
        <authorList>
            <person name="Nowell W R."/>
        </authorList>
    </citation>
    <scope>NUCLEOTIDE SEQUENCE</scope>
</reference>
<dbReference type="InterPro" id="IPR050149">
    <property type="entry name" value="Collagen_superfamily"/>
</dbReference>
<evidence type="ECO:0000313" key="2">
    <source>
        <dbReference type="EMBL" id="CAF0728751.1"/>
    </source>
</evidence>
<sequence>MGTMRFWSVPYALYAGNGGGGGATGPTGPPGAAGQAGQNGATGPQGPAGPSGPTGQQGQNGLIGPGGAVGPTGPQGQQGAQGPAGAAGAAGAQGPQGNQGPTGPGGLNGVTGAAGPSGPTGPAGANGATGPAGPTGASLTMDMFTPVDFASGGASTNWTTFNAASFIPVGTRFVIVEGEAGMSGPDSGDIEAHVRFRSSAGNPSFVLLKARSGGDGDVISCAGQGIFPVTSSRTFDYIVEAPGFDGGYTLRIVGYIQ</sequence>
<name>A0A813MXM0_9BILA</name>
<feature type="region of interest" description="Disordered" evidence="1">
    <location>
        <begin position="22"/>
        <end position="139"/>
    </location>
</feature>
<dbReference type="GO" id="GO:0031012">
    <property type="term" value="C:extracellular matrix"/>
    <property type="evidence" value="ECO:0007669"/>
    <property type="project" value="TreeGrafter"/>
</dbReference>
<dbReference type="GO" id="GO:0030198">
    <property type="term" value="P:extracellular matrix organization"/>
    <property type="evidence" value="ECO:0007669"/>
    <property type="project" value="TreeGrafter"/>
</dbReference>
<proteinExistence type="predicted"/>
<accession>A0A813MXM0</accession>
<comment type="caution">
    <text evidence="2">The sequence shown here is derived from an EMBL/GenBank/DDBJ whole genome shotgun (WGS) entry which is preliminary data.</text>
</comment>
<feature type="compositionally biased region" description="Gly residues" evidence="1">
    <location>
        <begin position="100"/>
        <end position="109"/>
    </location>
</feature>
<protein>
    <submittedName>
        <fullName evidence="2">Uncharacterized protein</fullName>
    </submittedName>
</protein>
<dbReference type="GO" id="GO:0005615">
    <property type="term" value="C:extracellular space"/>
    <property type="evidence" value="ECO:0007669"/>
    <property type="project" value="TreeGrafter"/>
</dbReference>
<dbReference type="Pfam" id="PF01391">
    <property type="entry name" value="Collagen"/>
    <property type="match status" value="1"/>
</dbReference>
<dbReference type="AlphaFoldDB" id="A0A813MXM0"/>
<feature type="compositionally biased region" description="Low complexity" evidence="1">
    <location>
        <begin position="110"/>
        <end position="137"/>
    </location>
</feature>
<dbReference type="PANTHER" id="PTHR24023">
    <property type="entry name" value="COLLAGEN ALPHA"/>
    <property type="match status" value="1"/>
</dbReference>
<feature type="compositionally biased region" description="Low complexity" evidence="1">
    <location>
        <begin position="51"/>
        <end position="60"/>
    </location>
</feature>
<feature type="compositionally biased region" description="Low complexity" evidence="1">
    <location>
        <begin position="30"/>
        <end position="45"/>
    </location>
</feature>
<organism evidence="2 3">
    <name type="scientific">Rotaria sordida</name>
    <dbReference type="NCBI Taxonomy" id="392033"/>
    <lineage>
        <taxon>Eukaryota</taxon>
        <taxon>Metazoa</taxon>
        <taxon>Spiralia</taxon>
        <taxon>Gnathifera</taxon>
        <taxon>Rotifera</taxon>
        <taxon>Eurotatoria</taxon>
        <taxon>Bdelloidea</taxon>
        <taxon>Philodinida</taxon>
        <taxon>Philodinidae</taxon>
        <taxon>Rotaria</taxon>
    </lineage>
</organism>
<dbReference type="InterPro" id="IPR008160">
    <property type="entry name" value="Collagen"/>
</dbReference>
<feature type="compositionally biased region" description="Low complexity" evidence="1">
    <location>
        <begin position="71"/>
        <end position="99"/>
    </location>
</feature>
<evidence type="ECO:0000313" key="3">
    <source>
        <dbReference type="Proteomes" id="UP000663854"/>
    </source>
</evidence>
<feature type="compositionally biased region" description="Gly residues" evidence="1">
    <location>
        <begin position="61"/>
        <end position="70"/>
    </location>
</feature>
<dbReference type="EMBL" id="CAJNOH010000003">
    <property type="protein sequence ID" value="CAF0728751.1"/>
    <property type="molecule type" value="Genomic_DNA"/>
</dbReference>
<dbReference type="Proteomes" id="UP000663854">
    <property type="component" value="Unassembled WGS sequence"/>
</dbReference>
<evidence type="ECO:0000256" key="1">
    <source>
        <dbReference type="SAM" id="MobiDB-lite"/>
    </source>
</evidence>
<dbReference type="PANTHER" id="PTHR24023:SF1095">
    <property type="entry name" value="EGF-LIKE DOMAIN-CONTAINING PROTEIN"/>
    <property type="match status" value="1"/>
</dbReference>
<dbReference type="GO" id="GO:0030020">
    <property type="term" value="F:extracellular matrix structural constituent conferring tensile strength"/>
    <property type="evidence" value="ECO:0007669"/>
    <property type="project" value="TreeGrafter"/>
</dbReference>